<feature type="chain" id="PRO_5047247539" evidence="1">
    <location>
        <begin position="20"/>
        <end position="116"/>
    </location>
</feature>
<comment type="caution">
    <text evidence="2">The sequence shown here is derived from an EMBL/GenBank/DDBJ whole genome shotgun (WGS) entry which is preliminary data.</text>
</comment>
<evidence type="ECO:0000313" key="2">
    <source>
        <dbReference type="EMBL" id="KAL1609450.1"/>
    </source>
</evidence>
<reference evidence="2 3" key="1">
    <citation type="submission" date="2024-02" db="EMBL/GenBank/DDBJ databases">
        <title>De novo assembly and annotation of 12 fungi associated with fruit tree decline syndrome in Ontario, Canada.</title>
        <authorList>
            <person name="Sulman M."/>
            <person name="Ellouze W."/>
            <person name="Ilyukhin E."/>
        </authorList>
    </citation>
    <scope>NUCLEOTIDE SEQUENCE [LARGE SCALE GENOMIC DNA]</scope>
    <source>
        <strain evidence="2 3">M97-236</strain>
    </source>
</reference>
<organism evidence="2 3">
    <name type="scientific">Nothophoma quercina</name>
    <dbReference type="NCBI Taxonomy" id="749835"/>
    <lineage>
        <taxon>Eukaryota</taxon>
        <taxon>Fungi</taxon>
        <taxon>Dikarya</taxon>
        <taxon>Ascomycota</taxon>
        <taxon>Pezizomycotina</taxon>
        <taxon>Dothideomycetes</taxon>
        <taxon>Pleosporomycetidae</taxon>
        <taxon>Pleosporales</taxon>
        <taxon>Pleosporineae</taxon>
        <taxon>Didymellaceae</taxon>
        <taxon>Nothophoma</taxon>
    </lineage>
</organism>
<evidence type="ECO:0000313" key="3">
    <source>
        <dbReference type="Proteomes" id="UP001521222"/>
    </source>
</evidence>
<sequence>MKTLTTLLALTNLTIVTTAAPSTSKKDGSCGKCDTFPSGTIGGNAQIPLRTSADEKNGKAYKCTTFGKEVRLSTCTNEICGFCIIFKDDDCEGEILHWGGPGSEFGSQGARSYFCM</sequence>
<dbReference type="EMBL" id="JAKIXB020000003">
    <property type="protein sequence ID" value="KAL1609450.1"/>
    <property type="molecule type" value="Genomic_DNA"/>
</dbReference>
<keyword evidence="1" id="KW-0732">Signal</keyword>
<name>A0ABR3RYE3_9PLEO</name>
<dbReference type="Proteomes" id="UP001521222">
    <property type="component" value="Unassembled WGS sequence"/>
</dbReference>
<keyword evidence="3" id="KW-1185">Reference proteome</keyword>
<evidence type="ECO:0000256" key="1">
    <source>
        <dbReference type="SAM" id="SignalP"/>
    </source>
</evidence>
<gene>
    <name evidence="2" type="ORF">SLS59_000955</name>
</gene>
<protein>
    <submittedName>
        <fullName evidence="2">Uncharacterized protein</fullName>
    </submittedName>
</protein>
<accession>A0ABR3RYE3</accession>
<proteinExistence type="predicted"/>
<feature type="signal peptide" evidence="1">
    <location>
        <begin position="1"/>
        <end position="19"/>
    </location>
</feature>